<dbReference type="RefSeq" id="WP_139071319.1">
    <property type="nucleotide sequence ID" value="NZ_CP040899.1"/>
</dbReference>
<dbReference type="Pfam" id="PF23539">
    <property type="entry name" value="DUF7134"/>
    <property type="match status" value="1"/>
</dbReference>
<evidence type="ECO:0000256" key="7">
    <source>
        <dbReference type="ARBA" id="ARBA00022840"/>
    </source>
</evidence>
<dbReference type="Proteomes" id="UP000313948">
    <property type="component" value="Chromosome"/>
</dbReference>
<dbReference type="PANTHER" id="PTHR24421">
    <property type="entry name" value="NITRATE/NITRITE SENSOR PROTEIN NARX-RELATED"/>
    <property type="match status" value="1"/>
</dbReference>
<keyword evidence="6 13" id="KW-0418">Kinase</keyword>
<dbReference type="PANTHER" id="PTHR24421:SF10">
    <property type="entry name" value="NITRATE_NITRITE SENSOR PROTEIN NARQ"/>
    <property type="match status" value="1"/>
</dbReference>
<evidence type="ECO:0000313" key="13">
    <source>
        <dbReference type="EMBL" id="QDB78333.1"/>
    </source>
</evidence>
<protein>
    <recommendedName>
        <fullName evidence="2">histidine kinase</fullName>
        <ecNumber evidence="2">2.7.13.3</ecNumber>
    </recommendedName>
</protein>
<dbReference type="EC" id="2.7.13.3" evidence="2"/>
<keyword evidence="4" id="KW-0808">Transferase</keyword>
<evidence type="ECO:0000259" key="12">
    <source>
        <dbReference type="Pfam" id="PF23539"/>
    </source>
</evidence>
<evidence type="ECO:0000256" key="1">
    <source>
        <dbReference type="ARBA" id="ARBA00000085"/>
    </source>
</evidence>
<organism evidence="13 14">
    <name type="scientific">Georgenia wutianyii</name>
    <dbReference type="NCBI Taxonomy" id="2585135"/>
    <lineage>
        <taxon>Bacteria</taxon>
        <taxon>Bacillati</taxon>
        <taxon>Actinomycetota</taxon>
        <taxon>Actinomycetes</taxon>
        <taxon>Micrococcales</taxon>
        <taxon>Bogoriellaceae</taxon>
        <taxon>Georgenia</taxon>
    </lineage>
</organism>
<feature type="transmembrane region" description="Helical" evidence="9">
    <location>
        <begin position="6"/>
        <end position="22"/>
    </location>
</feature>
<dbReference type="Gene3D" id="1.20.5.1930">
    <property type="match status" value="1"/>
</dbReference>
<keyword evidence="7" id="KW-0067">ATP-binding</keyword>
<feature type="transmembrane region" description="Helical" evidence="9">
    <location>
        <begin position="76"/>
        <end position="100"/>
    </location>
</feature>
<dbReference type="Gene3D" id="3.30.565.10">
    <property type="entry name" value="Histidine kinase-like ATPase, C-terminal domain"/>
    <property type="match status" value="1"/>
</dbReference>
<feature type="domain" description="Histidine kinase/HSP90-like ATPase" evidence="10">
    <location>
        <begin position="279"/>
        <end position="364"/>
    </location>
</feature>
<evidence type="ECO:0000313" key="14">
    <source>
        <dbReference type="Proteomes" id="UP000313948"/>
    </source>
</evidence>
<gene>
    <name evidence="13" type="ORF">FE251_02295</name>
</gene>
<reference evidence="13 14" key="1">
    <citation type="submission" date="2019-05" db="EMBL/GenBank/DDBJ databases">
        <title>Georgenia *** sp. nov., and Georgenia *** sp. nov., isolated from the intestinal contents of plateau pika (Ochotona curzoniae) in the Qinghai-Tibet plateau of China.</title>
        <authorList>
            <person name="Tian Z."/>
        </authorList>
    </citation>
    <scope>NUCLEOTIDE SEQUENCE [LARGE SCALE GENOMIC DNA]</scope>
    <source>
        <strain evidence="13 14">Z294</strain>
    </source>
</reference>
<evidence type="ECO:0000256" key="2">
    <source>
        <dbReference type="ARBA" id="ARBA00012438"/>
    </source>
</evidence>
<dbReference type="SUPFAM" id="SSF55874">
    <property type="entry name" value="ATPase domain of HSP90 chaperone/DNA topoisomerase II/histidine kinase"/>
    <property type="match status" value="1"/>
</dbReference>
<evidence type="ECO:0000256" key="5">
    <source>
        <dbReference type="ARBA" id="ARBA00022741"/>
    </source>
</evidence>
<evidence type="ECO:0000256" key="8">
    <source>
        <dbReference type="ARBA" id="ARBA00023012"/>
    </source>
</evidence>
<keyword evidence="8" id="KW-0902">Two-component regulatory system</keyword>
<dbReference type="InterPro" id="IPR050482">
    <property type="entry name" value="Sensor_HK_TwoCompSys"/>
</dbReference>
<feature type="domain" description="DUF7134" evidence="12">
    <location>
        <begin position="5"/>
        <end position="138"/>
    </location>
</feature>
<keyword evidence="9" id="KW-1133">Transmembrane helix</keyword>
<dbReference type="Pfam" id="PF07730">
    <property type="entry name" value="HisKA_3"/>
    <property type="match status" value="1"/>
</dbReference>
<dbReference type="InterPro" id="IPR011712">
    <property type="entry name" value="Sig_transdc_His_kin_sub3_dim/P"/>
</dbReference>
<evidence type="ECO:0000256" key="3">
    <source>
        <dbReference type="ARBA" id="ARBA00022553"/>
    </source>
</evidence>
<dbReference type="InterPro" id="IPR003594">
    <property type="entry name" value="HATPase_dom"/>
</dbReference>
<feature type="transmembrane region" description="Helical" evidence="9">
    <location>
        <begin position="52"/>
        <end position="69"/>
    </location>
</feature>
<feature type="transmembrane region" description="Helical" evidence="9">
    <location>
        <begin position="29"/>
        <end position="46"/>
    </location>
</feature>
<keyword evidence="14" id="KW-1185">Reference proteome</keyword>
<dbReference type="InterPro" id="IPR036890">
    <property type="entry name" value="HATPase_C_sf"/>
</dbReference>
<dbReference type="Pfam" id="PF02518">
    <property type="entry name" value="HATPase_c"/>
    <property type="match status" value="1"/>
</dbReference>
<keyword evidence="3" id="KW-0597">Phosphoprotein</keyword>
<sequence length="372" mass="38458">MGSGGTGWTGAALALVGFAALLGRRHRPVLTLAVVLAALVVSQAMLRETTGLEIAAVLALYAVAAYSPARAAWFSLAGLLAVFAGALAVWPSALVSVNVADGTEVALSPAASFVIALSTTFALAMIALMLGTTARGRRLHIAALVERAAQLALERDQSAQIALVAERNRIAREMHDVVAHSLSVMVTLADGARASLTKRPDQAAVALDELAATGRSALADTRRLLGVLRDDDAGEGGAPLAPQPLNTDLTDVIARFQAAGVPVSLTESGPALPADAGLQLAVFRIVQEALTNVLRHAPGSPRIDVTIDRQPGYVVVEVDNADGARPASTPGGRGLVGMRERAAVYDGHVEAGPTPGGWRVRAVLRWAEEGEL</sequence>
<dbReference type="EMBL" id="CP040899">
    <property type="protein sequence ID" value="QDB78333.1"/>
    <property type="molecule type" value="Genomic_DNA"/>
</dbReference>
<dbReference type="CDD" id="cd16917">
    <property type="entry name" value="HATPase_UhpB-NarQ-NarX-like"/>
    <property type="match status" value="1"/>
</dbReference>
<keyword evidence="9" id="KW-0472">Membrane</keyword>
<proteinExistence type="predicted"/>
<evidence type="ECO:0000256" key="9">
    <source>
        <dbReference type="SAM" id="Phobius"/>
    </source>
</evidence>
<dbReference type="GO" id="GO:0016301">
    <property type="term" value="F:kinase activity"/>
    <property type="evidence" value="ECO:0007669"/>
    <property type="project" value="UniProtKB-KW"/>
</dbReference>
<keyword evidence="9" id="KW-0812">Transmembrane</keyword>
<comment type="catalytic activity">
    <reaction evidence="1">
        <text>ATP + protein L-histidine = ADP + protein N-phospho-L-histidine.</text>
        <dbReference type="EC" id="2.7.13.3"/>
    </reaction>
</comment>
<accession>A0ABX5VJQ2</accession>
<feature type="transmembrane region" description="Helical" evidence="9">
    <location>
        <begin position="106"/>
        <end position="130"/>
    </location>
</feature>
<evidence type="ECO:0000256" key="6">
    <source>
        <dbReference type="ARBA" id="ARBA00022777"/>
    </source>
</evidence>
<feature type="domain" description="Signal transduction histidine kinase subgroup 3 dimerisation and phosphoacceptor" evidence="11">
    <location>
        <begin position="166"/>
        <end position="232"/>
    </location>
</feature>
<evidence type="ECO:0000256" key="4">
    <source>
        <dbReference type="ARBA" id="ARBA00022679"/>
    </source>
</evidence>
<keyword evidence="5" id="KW-0547">Nucleotide-binding</keyword>
<dbReference type="InterPro" id="IPR055558">
    <property type="entry name" value="DUF7134"/>
</dbReference>
<evidence type="ECO:0000259" key="10">
    <source>
        <dbReference type="Pfam" id="PF02518"/>
    </source>
</evidence>
<name>A0ABX5VJQ2_9MICO</name>
<evidence type="ECO:0000259" key="11">
    <source>
        <dbReference type="Pfam" id="PF07730"/>
    </source>
</evidence>